<accession>A0ABV2JA74</accession>
<organism evidence="2 3">
    <name type="scientific">Peptoniphilus olsenii</name>
    <dbReference type="NCBI Taxonomy" id="411570"/>
    <lineage>
        <taxon>Bacteria</taxon>
        <taxon>Bacillati</taxon>
        <taxon>Bacillota</taxon>
        <taxon>Tissierellia</taxon>
        <taxon>Tissierellales</taxon>
        <taxon>Peptoniphilaceae</taxon>
        <taxon>Peptoniphilus</taxon>
    </lineage>
</organism>
<evidence type="ECO:0000313" key="2">
    <source>
        <dbReference type="EMBL" id="MET3617141.1"/>
    </source>
</evidence>
<proteinExistence type="predicted"/>
<feature type="transmembrane region" description="Helical" evidence="1">
    <location>
        <begin position="135"/>
        <end position="153"/>
    </location>
</feature>
<evidence type="ECO:0000256" key="1">
    <source>
        <dbReference type="SAM" id="Phobius"/>
    </source>
</evidence>
<evidence type="ECO:0000313" key="3">
    <source>
        <dbReference type="Proteomes" id="UP001549162"/>
    </source>
</evidence>
<dbReference type="Proteomes" id="UP001549162">
    <property type="component" value="Unassembled WGS sequence"/>
</dbReference>
<keyword evidence="1" id="KW-1133">Transmembrane helix</keyword>
<protein>
    <submittedName>
        <fullName evidence="2">Neutral ceramidase superfamily lipid hydrolase</fullName>
    </submittedName>
</protein>
<dbReference type="RefSeq" id="WP_354367301.1">
    <property type="nucleotide sequence ID" value="NZ_JBEPMA010000003.1"/>
</dbReference>
<sequence length="180" mass="20955">MYNSVTLRILSCIFVALSDAYKNSYTHKILKSIVNPIKFVCANSRINQILNGEKYIFRDSYFLKIYKKLFSLVERFMHFLYKILFGPIRKSLFLGDTVEVLSSFDFVMGLVSNIILWTGIFVLIVSIIFKSHIKLSLLILIFGFILSMFKGKYLEIINGSKVLVFILSFFKLDEGGEKWW</sequence>
<comment type="caution">
    <text evidence="2">The sequence shown here is derived from an EMBL/GenBank/DDBJ whole genome shotgun (WGS) entry which is preliminary data.</text>
</comment>
<gene>
    <name evidence="2" type="ORF">ABID14_000769</name>
</gene>
<feature type="transmembrane region" description="Helical" evidence="1">
    <location>
        <begin position="106"/>
        <end position="128"/>
    </location>
</feature>
<keyword evidence="1" id="KW-0472">Membrane</keyword>
<keyword evidence="2" id="KW-0378">Hydrolase</keyword>
<reference evidence="2 3" key="1">
    <citation type="submission" date="2024-06" db="EMBL/GenBank/DDBJ databases">
        <title>Genomic Encyclopedia of Type Strains, Phase IV (KMG-IV): sequencing the most valuable type-strain genomes for metagenomic binning, comparative biology and taxonomic classification.</title>
        <authorList>
            <person name="Goeker M."/>
        </authorList>
    </citation>
    <scope>NUCLEOTIDE SEQUENCE [LARGE SCALE GENOMIC DNA]</scope>
    <source>
        <strain evidence="2 3">DSM 21460</strain>
    </source>
</reference>
<dbReference type="GO" id="GO:0016787">
    <property type="term" value="F:hydrolase activity"/>
    <property type="evidence" value="ECO:0007669"/>
    <property type="project" value="UniProtKB-KW"/>
</dbReference>
<keyword evidence="1" id="KW-0812">Transmembrane</keyword>
<dbReference type="EMBL" id="JBEPMA010000003">
    <property type="protein sequence ID" value="MET3617141.1"/>
    <property type="molecule type" value="Genomic_DNA"/>
</dbReference>
<keyword evidence="3" id="KW-1185">Reference proteome</keyword>
<name>A0ABV2JA74_9FIRM</name>